<reference evidence="2" key="1">
    <citation type="journal article" date="2015" name="J. Antimicrob. Chemother.">
        <title>A novel gene, optrA, that confers transferable resistance to oxazolidinones and phenicols and its presence in Enterococcus faecalis and Enterococcus faecium of human and animal origin.</title>
        <authorList>
            <person name="Wang Y."/>
            <person name="Lv Y."/>
            <person name="Cai J."/>
            <person name="Schwarz S."/>
            <person name="Cui L."/>
            <person name="Hu Z."/>
            <person name="Zhang R."/>
            <person name="Li J."/>
            <person name="Zhao Q."/>
            <person name="He T."/>
            <person name="Wang D."/>
            <person name="Wang Z."/>
            <person name="Shen Y."/>
            <person name="Li Y."/>
            <person name="Fessler A.T."/>
            <person name="Wu C."/>
            <person name="Yu H."/>
            <person name="Deng X."/>
            <person name="Xia X."/>
            <person name="Shen J."/>
        </authorList>
    </citation>
    <scope>NUCLEOTIDE SEQUENCE</scope>
    <source>
        <strain evidence="2">E394</strain>
        <plasmid evidence="2">pE394</plasmid>
    </source>
</reference>
<evidence type="ECO:0000313" key="2">
    <source>
        <dbReference type="EMBL" id="AKA86793.1"/>
    </source>
</evidence>
<evidence type="ECO:0000256" key="1">
    <source>
        <dbReference type="SAM" id="SignalP"/>
    </source>
</evidence>
<keyword evidence="1" id="KW-0732">Signal</keyword>
<protein>
    <submittedName>
        <fullName evidence="2">Truncated Lysyl-tRNA synthetase</fullName>
    </submittedName>
</protein>
<proteinExistence type="predicted"/>
<name>A0A0E3KAT8_ENTFL</name>
<gene>
    <name evidence="2" type="primary">lysS</name>
</gene>
<organism evidence="2">
    <name type="scientific">Enterococcus faecalis</name>
    <name type="common">Streptococcus faecalis</name>
    <dbReference type="NCBI Taxonomy" id="1351"/>
    <lineage>
        <taxon>Bacteria</taxon>
        <taxon>Bacillati</taxon>
        <taxon>Bacillota</taxon>
        <taxon>Bacilli</taxon>
        <taxon>Lactobacillales</taxon>
        <taxon>Enterococcaceae</taxon>
        <taxon>Enterococcus</taxon>
    </lineage>
</organism>
<dbReference type="GO" id="GO:0004812">
    <property type="term" value="F:aminoacyl-tRNA ligase activity"/>
    <property type="evidence" value="ECO:0007669"/>
    <property type="project" value="UniProtKB-KW"/>
</dbReference>
<keyword evidence="2" id="KW-0030">Aminoacyl-tRNA synthetase</keyword>
<keyword evidence="2" id="KW-0614">Plasmid</keyword>
<dbReference type="PROSITE" id="PS51257">
    <property type="entry name" value="PROKAR_LIPOPROTEIN"/>
    <property type="match status" value="1"/>
</dbReference>
<geneLocation type="plasmid" evidence="2">
    <name>pE394</name>
</geneLocation>
<dbReference type="EMBL" id="KP399637">
    <property type="protein sequence ID" value="AKA86793.1"/>
    <property type="molecule type" value="Genomic_DNA"/>
</dbReference>
<accession>A0A0E3KAT8</accession>
<keyword evidence="2" id="KW-0436">Ligase</keyword>
<feature type="chain" id="PRO_5044365661" evidence="1">
    <location>
        <begin position="23"/>
        <end position="193"/>
    </location>
</feature>
<sequence length="193" mass="22345">MKKTVIALLAVPLFFLGGCSGGSVKTQPSITLPYEITNEESAELKDEGLEYYTDYQVLENVTVRDLTADENEEFLKKMEGNTLNTLNSEYSAIEFDFGRTERINRIKRTIYTFDEETSKFIYDDQILNANFYQLATKESTLLDRFNKDKNKEVSYGEIIDDFKIVTLIEKKFIKKGLQFKTTINDEVVYIDIE</sequence>
<feature type="signal peptide" evidence="1">
    <location>
        <begin position="1"/>
        <end position="22"/>
    </location>
</feature>
<dbReference type="RefSeq" id="WP_065813889.1">
    <property type="nucleotide sequence ID" value="NZ_AP018542.1"/>
</dbReference>
<dbReference type="AlphaFoldDB" id="A0A0E3KAT8"/>